<name>A0A0F7KKF0_9PROT</name>
<reference evidence="2 4" key="2">
    <citation type="journal article" date="2016" name="Genome Announc.">
        <title>Genome Sequence of Nitrosomonas communis Strain Nm2, a Mesophilic Ammonia-Oxidizing Bacterium Isolated from Mediterranean Soil.</title>
        <authorList>
            <person name="Kozlowski J.A."/>
            <person name="Kits K.D."/>
            <person name="Stein L.Y."/>
        </authorList>
    </citation>
    <scope>NUCLEOTIDE SEQUENCE [LARGE SCALE GENOMIC DNA]</scope>
    <source>
        <strain evidence="2 4">Nm2</strain>
    </source>
</reference>
<evidence type="ECO:0000313" key="4">
    <source>
        <dbReference type="Proteomes" id="UP000034156"/>
    </source>
</evidence>
<dbReference type="InterPro" id="IPR012902">
    <property type="entry name" value="N_methyl_site"/>
</dbReference>
<evidence type="ECO:0000313" key="5">
    <source>
        <dbReference type="Proteomes" id="UP000324176"/>
    </source>
</evidence>
<evidence type="ECO:0000256" key="1">
    <source>
        <dbReference type="SAM" id="Phobius"/>
    </source>
</evidence>
<keyword evidence="1" id="KW-1133">Transmembrane helix</keyword>
<dbReference type="InterPro" id="IPR045584">
    <property type="entry name" value="Pilin-like"/>
</dbReference>
<dbReference type="OrthoDB" id="5496259at2"/>
<dbReference type="InterPro" id="IPR032092">
    <property type="entry name" value="PilW"/>
</dbReference>
<dbReference type="NCBIfam" id="TIGR02532">
    <property type="entry name" value="IV_pilin_GFxxxE"/>
    <property type="match status" value="1"/>
</dbReference>
<dbReference type="Pfam" id="PF16074">
    <property type="entry name" value="PilW"/>
    <property type="match status" value="1"/>
</dbReference>
<keyword evidence="1" id="KW-0812">Transmembrane</keyword>
<gene>
    <name evidence="2" type="ORF">AAW31_18105</name>
    <name evidence="3" type="ORF">BCL69_101339</name>
</gene>
<accession>A0A0F7KKF0</accession>
<keyword evidence="4" id="KW-1185">Reference proteome</keyword>
<dbReference type="Proteomes" id="UP000034156">
    <property type="component" value="Chromosome"/>
</dbReference>
<evidence type="ECO:0000313" key="2">
    <source>
        <dbReference type="EMBL" id="AKH39287.1"/>
    </source>
</evidence>
<dbReference type="EMBL" id="CP011451">
    <property type="protein sequence ID" value="AKH39287.1"/>
    <property type="molecule type" value="Genomic_DNA"/>
</dbReference>
<reference evidence="4" key="1">
    <citation type="submission" date="2015-05" db="EMBL/GenBank/DDBJ databases">
        <title>Draft genome of Nitrosomonas communis strain Nm2.</title>
        <authorList>
            <person name="Kozlowski J.A."/>
            <person name="Kits K.D."/>
            <person name="Stein L.Y."/>
        </authorList>
    </citation>
    <scope>NUCLEOTIDE SEQUENCE [LARGE SCALE GENOMIC DNA]</scope>
    <source>
        <strain evidence="4">Nm2</strain>
    </source>
</reference>
<dbReference type="EMBL" id="VNHT01000013">
    <property type="protein sequence ID" value="TYP90882.1"/>
    <property type="molecule type" value="Genomic_DNA"/>
</dbReference>
<dbReference type="PATRIC" id="fig|44574.3.peg.4350"/>
<sequence>MKRIAITQHGFTLVEVMVAMTIGLLLMSGVITILTSSHQTYRVNDALARVQENARYAFHILSKDIRMAGYSGCAGNGVPTVNTLNNSADFLWRIGQALEGFEATSATGWTPALPPSGAIPSPLGGRDIIVVRGVDDSPTKVTQQPGGNPPDSADLKVTAGSGFKENDIVLVTDCMASAIFQITHINTSQGMDNLVHNTGNPTTDTPGNYTKALGKDFTKGGELVKISTRSYFIRMAEEWPALYRKVGTNPAEEMVRGIENMQIEYGEDLDENWTVDSYRTADAVTNWGKVVSVRISLLMQSIEDSITSQPQPYTFNGTTTTPTDRRLRQAFTTVVTLRNRVS</sequence>
<organism evidence="2 4">
    <name type="scientific">Nitrosomonas communis</name>
    <dbReference type="NCBI Taxonomy" id="44574"/>
    <lineage>
        <taxon>Bacteria</taxon>
        <taxon>Pseudomonadati</taxon>
        <taxon>Pseudomonadota</taxon>
        <taxon>Betaproteobacteria</taxon>
        <taxon>Nitrosomonadales</taxon>
        <taxon>Nitrosomonadaceae</taxon>
        <taxon>Nitrosomonas</taxon>
    </lineage>
</organism>
<feature type="transmembrane region" description="Helical" evidence="1">
    <location>
        <begin position="12"/>
        <end position="34"/>
    </location>
</feature>
<dbReference type="GO" id="GO:0043683">
    <property type="term" value="P:type IV pilus assembly"/>
    <property type="evidence" value="ECO:0007669"/>
    <property type="project" value="InterPro"/>
</dbReference>
<dbReference type="Proteomes" id="UP000324176">
    <property type="component" value="Unassembled WGS sequence"/>
</dbReference>
<dbReference type="Pfam" id="PF07963">
    <property type="entry name" value="N_methyl"/>
    <property type="match status" value="1"/>
</dbReference>
<evidence type="ECO:0000313" key="3">
    <source>
        <dbReference type="EMBL" id="TYP90882.1"/>
    </source>
</evidence>
<dbReference type="AlphaFoldDB" id="A0A0F7KKF0"/>
<dbReference type="RefSeq" id="WP_046851307.1">
    <property type="nucleotide sequence ID" value="NZ_CP011451.1"/>
</dbReference>
<dbReference type="SUPFAM" id="SSF54523">
    <property type="entry name" value="Pili subunits"/>
    <property type="match status" value="1"/>
</dbReference>
<keyword evidence="1" id="KW-0472">Membrane</keyword>
<dbReference type="KEGG" id="nco:AAW31_18105"/>
<dbReference type="PROSITE" id="PS00409">
    <property type="entry name" value="PROKAR_NTER_METHYL"/>
    <property type="match status" value="1"/>
</dbReference>
<protein>
    <submittedName>
        <fullName evidence="3">Type IV pilus assembly protein PilW</fullName>
    </submittedName>
</protein>
<reference evidence="3 5" key="3">
    <citation type="submission" date="2019-07" db="EMBL/GenBank/DDBJ databases">
        <title>Active sludge and wastewater microbial communities from Klosterneuburg, Austria.</title>
        <authorList>
            <person name="Wagner M."/>
        </authorList>
    </citation>
    <scope>NUCLEOTIDE SEQUENCE [LARGE SCALE GENOMIC DNA]</scope>
    <source>
        <strain evidence="3 5">Nm2</strain>
    </source>
</reference>
<proteinExistence type="predicted"/>